<keyword evidence="1" id="KW-1133">Transmembrane helix</keyword>
<evidence type="ECO:0000313" key="4">
    <source>
        <dbReference type="Proteomes" id="UP000007374"/>
    </source>
</evidence>
<feature type="transmembrane region" description="Helical" evidence="1">
    <location>
        <begin position="20"/>
        <end position="50"/>
    </location>
</feature>
<keyword evidence="1" id="KW-0812">Transmembrane</keyword>
<feature type="transmembrane region" description="Helical" evidence="1">
    <location>
        <begin position="145"/>
        <end position="162"/>
    </location>
</feature>
<feature type="transmembrane region" description="Helical" evidence="1">
    <location>
        <begin position="428"/>
        <end position="448"/>
    </location>
</feature>
<dbReference type="PANTHER" id="PTHR35342">
    <property type="entry name" value="TRICARBOXYLIC TRANSPORT PROTEIN"/>
    <property type="match status" value="1"/>
</dbReference>
<dbReference type="PANTHER" id="PTHR35342:SF5">
    <property type="entry name" value="TRICARBOXYLIC TRANSPORT PROTEIN"/>
    <property type="match status" value="1"/>
</dbReference>
<dbReference type="Proteomes" id="UP000007374">
    <property type="component" value="Unassembled WGS sequence"/>
</dbReference>
<evidence type="ECO:0000256" key="1">
    <source>
        <dbReference type="SAM" id="Phobius"/>
    </source>
</evidence>
<feature type="transmembrane region" description="Helical" evidence="1">
    <location>
        <begin position="261"/>
        <end position="282"/>
    </location>
</feature>
<feature type="domain" description="DUF112" evidence="2">
    <location>
        <begin position="21"/>
        <end position="438"/>
    </location>
</feature>
<feature type="transmembrane region" description="Helical" evidence="1">
    <location>
        <begin position="469"/>
        <end position="488"/>
    </location>
</feature>
<proteinExistence type="predicted"/>
<reference evidence="3 4" key="1">
    <citation type="journal article" date="2012" name="J. Bacteriol.">
        <title>Genome Sequence of Nitratireductor indicus Type Strain C115.</title>
        <authorList>
            <person name="Lai Q."/>
            <person name="Li G."/>
            <person name="Yu Z."/>
            <person name="Shao Z."/>
        </authorList>
    </citation>
    <scope>NUCLEOTIDE SEQUENCE [LARGE SCALE GENOMIC DNA]</scope>
    <source>
        <strain evidence="3 4">C115</strain>
    </source>
</reference>
<sequence>MAVFFEFVTQFADIFSNPYMLLLSVVGTALGIVFGCLPGISSTMALAILLPISFSLAPSEAIIFLMAVFSASVFGGSISAVLINIPGTPGAIVTQLDGYPMARSGRAGEALFYALGASTIGGVIGLIALILIAPIVAGAAMQFRSPEFAMATVFGLTLLAYSTPGATFLGILSGCIGLICGMVGFDSLTDVPRFDFGSSALQNGINLVPVTIGLFGIAEIIRNLNVTSESGKTVTRHIGRIIPPWAEIRRLWKAVLRGSGIGIAVGAIPAAGSAIAVAVSYAQEQRLSPRGKDFGKGVPDGVVAPEASNNAAVGGALVPMMTLGIPGDTMTAVLMGALLIHGLRPGPQLFVEHADFVASVYVGLFVAILLTAAMGFLLMKQFIRLMQAPRHILVVAIILLCVIGSFAIRNNVADVGVMIAFSVVGYVMYRLEIPVAPLAFGLILGPILEENLRRSLIVSDGSWMVFVERPIALAMLLLSLAAVLYPVFGALRPKWAKADVGK</sequence>
<feature type="transmembrane region" description="Helical" evidence="1">
    <location>
        <begin position="356"/>
        <end position="379"/>
    </location>
</feature>
<organism evidence="3 4">
    <name type="scientific">Nitratireductor indicus C115</name>
    <dbReference type="NCBI Taxonomy" id="1231190"/>
    <lineage>
        <taxon>Bacteria</taxon>
        <taxon>Pseudomonadati</taxon>
        <taxon>Pseudomonadota</taxon>
        <taxon>Alphaproteobacteria</taxon>
        <taxon>Hyphomicrobiales</taxon>
        <taxon>Phyllobacteriaceae</taxon>
        <taxon>Nitratireductor</taxon>
    </lineage>
</organism>
<feature type="transmembrane region" description="Helical" evidence="1">
    <location>
        <begin position="168"/>
        <end position="188"/>
    </location>
</feature>
<feature type="transmembrane region" description="Helical" evidence="1">
    <location>
        <begin position="391"/>
        <end position="408"/>
    </location>
</feature>
<keyword evidence="4" id="KW-1185">Reference proteome</keyword>
<evidence type="ECO:0000313" key="3">
    <source>
        <dbReference type="EMBL" id="EKF39968.1"/>
    </source>
</evidence>
<keyword evidence="1" id="KW-0472">Membrane</keyword>
<dbReference type="STRING" id="721133.SAMN05216176_1249"/>
<feature type="transmembrane region" description="Helical" evidence="1">
    <location>
        <begin position="62"/>
        <end position="83"/>
    </location>
</feature>
<dbReference type="AlphaFoldDB" id="K2MXI3"/>
<dbReference type="InterPro" id="IPR002823">
    <property type="entry name" value="DUF112_TM"/>
</dbReference>
<dbReference type="EMBL" id="AMSI01000031">
    <property type="protein sequence ID" value="EKF39968.1"/>
    <property type="molecule type" value="Genomic_DNA"/>
</dbReference>
<comment type="caution">
    <text evidence="3">The sequence shown here is derived from an EMBL/GenBank/DDBJ whole genome shotgun (WGS) entry which is preliminary data.</text>
</comment>
<name>K2MXI3_9HYPH</name>
<dbReference type="Pfam" id="PF01970">
    <property type="entry name" value="TctA"/>
    <property type="match status" value="1"/>
</dbReference>
<gene>
    <name evidence="3" type="ORF">NA8A_23222</name>
</gene>
<feature type="transmembrane region" description="Helical" evidence="1">
    <location>
        <begin position="110"/>
        <end position="133"/>
    </location>
</feature>
<dbReference type="eggNOG" id="COG3333">
    <property type="taxonomic scope" value="Bacteria"/>
</dbReference>
<accession>K2MXI3</accession>
<dbReference type="PATRIC" id="fig|1231190.3.peg.4784"/>
<evidence type="ECO:0000259" key="2">
    <source>
        <dbReference type="Pfam" id="PF01970"/>
    </source>
</evidence>
<feature type="transmembrane region" description="Helical" evidence="1">
    <location>
        <begin position="200"/>
        <end position="221"/>
    </location>
</feature>
<feature type="transmembrane region" description="Helical" evidence="1">
    <location>
        <begin position="325"/>
        <end position="344"/>
    </location>
</feature>
<protein>
    <recommendedName>
        <fullName evidence="2">DUF112 domain-containing protein</fullName>
    </recommendedName>
</protein>